<dbReference type="AlphaFoldDB" id="A0A3P7ICW5"/>
<name>A0A3P7ICW5_STRVU</name>
<evidence type="ECO:0008006" key="4">
    <source>
        <dbReference type="Google" id="ProtNLM"/>
    </source>
</evidence>
<proteinExistence type="predicted"/>
<gene>
    <name evidence="2" type="ORF">SVUK_LOCUS681</name>
</gene>
<dbReference type="Proteomes" id="UP000270094">
    <property type="component" value="Unassembled WGS sequence"/>
</dbReference>
<sequence length="370" mass="40865">MEKEQALVRRITNDMQIAHYVRQMEMARSHGKRHRGAFSTGVFRIRSLRFFEAGLRRALWYLGKAIANHKLLFVVLPLLFVSSSLIGPILHRNKMTVSLPFSMLGADSSDVISNGYSIQRTQRGFNSSNPAFSALDFMDTSTFGVLLKTTLARDTILRKDAVLAYSALKKRLDNYPVGNKEFLEICSPDCELEKEMVDKIIKKSPQVALTYPETFVSMSKDSTNLSRVYLGSAIGGVETDSDGAISRAQALLLSFKLKDSITGEQIAAWGDNLEEQVHVTSANNVSLSYWSPSSFSSWVIRALSKSYRWLLVSASVLGLFCFLASFGANAYQSKPLVGIQIAFTLLVSCAGGLFVQVAGSGTFNPLIWPV</sequence>
<dbReference type="GO" id="GO:0018996">
    <property type="term" value="P:molting cycle, collagen and cuticulin-based cuticle"/>
    <property type="evidence" value="ECO:0007669"/>
    <property type="project" value="TreeGrafter"/>
</dbReference>
<feature type="transmembrane region" description="Helical" evidence="1">
    <location>
        <begin position="337"/>
        <end position="358"/>
    </location>
</feature>
<organism evidence="2 3">
    <name type="scientific">Strongylus vulgaris</name>
    <name type="common">Blood worm</name>
    <dbReference type="NCBI Taxonomy" id="40348"/>
    <lineage>
        <taxon>Eukaryota</taxon>
        <taxon>Metazoa</taxon>
        <taxon>Ecdysozoa</taxon>
        <taxon>Nematoda</taxon>
        <taxon>Chromadorea</taxon>
        <taxon>Rhabditida</taxon>
        <taxon>Rhabditina</taxon>
        <taxon>Rhabditomorpha</taxon>
        <taxon>Strongyloidea</taxon>
        <taxon>Strongylidae</taxon>
        <taxon>Strongylus</taxon>
    </lineage>
</organism>
<evidence type="ECO:0000313" key="2">
    <source>
        <dbReference type="EMBL" id="VDM65683.1"/>
    </source>
</evidence>
<dbReference type="PANTHER" id="PTHR10796:SF187">
    <property type="entry name" value="SSD DOMAIN-CONTAINING PROTEIN"/>
    <property type="match status" value="1"/>
</dbReference>
<keyword evidence="1" id="KW-0472">Membrane</keyword>
<accession>A0A3P7ICW5</accession>
<protein>
    <recommendedName>
        <fullName evidence="4">SSD domain-containing protein</fullName>
    </recommendedName>
</protein>
<dbReference type="GO" id="GO:0005886">
    <property type="term" value="C:plasma membrane"/>
    <property type="evidence" value="ECO:0007669"/>
    <property type="project" value="TreeGrafter"/>
</dbReference>
<dbReference type="EMBL" id="UYYB01001198">
    <property type="protein sequence ID" value="VDM65683.1"/>
    <property type="molecule type" value="Genomic_DNA"/>
</dbReference>
<keyword evidence="3" id="KW-1185">Reference proteome</keyword>
<dbReference type="GO" id="GO:0006897">
    <property type="term" value="P:endocytosis"/>
    <property type="evidence" value="ECO:0007669"/>
    <property type="project" value="TreeGrafter"/>
</dbReference>
<evidence type="ECO:0000313" key="3">
    <source>
        <dbReference type="Proteomes" id="UP000270094"/>
    </source>
</evidence>
<keyword evidence="1" id="KW-0812">Transmembrane</keyword>
<dbReference type="GO" id="GO:0030659">
    <property type="term" value="C:cytoplasmic vesicle membrane"/>
    <property type="evidence" value="ECO:0007669"/>
    <property type="project" value="TreeGrafter"/>
</dbReference>
<dbReference type="OrthoDB" id="5840058at2759"/>
<feature type="non-terminal residue" evidence="2">
    <location>
        <position position="370"/>
    </location>
</feature>
<dbReference type="InterPro" id="IPR051697">
    <property type="entry name" value="Patched_domain-protein"/>
</dbReference>
<feature type="transmembrane region" description="Helical" evidence="1">
    <location>
        <begin position="71"/>
        <end position="90"/>
    </location>
</feature>
<reference evidence="2 3" key="1">
    <citation type="submission" date="2018-11" db="EMBL/GenBank/DDBJ databases">
        <authorList>
            <consortium name="Pathogen Informatics"/>
        </authorList>
    </citation>
    <scope>NUCLEOTIDE SEQUENCE [LARGE SCALE GENOMIC DNA]</scope>
</reference>
<evidence type="ECO:0000256" key="1">
    <source>
        <dbReference type="SAM" id="Phobius"/>
    </source>
</evidence>
<feature type="transmembrane region" description="Helical" evidence="1">
    <location>
        <begin position="309"/>
        <end position="331"/>
    </location>
</feature>
<keyword evidence="1" id="KW-1133">Transmembrane helix</keyword>
<dbReference type="PANTHER" id="PTHR10796">
    <property type="entry name" value="PATCHED-RELATED"/>
    <property type="match status" value="1"/>
</dbReference>